<name>A0A8H4AS51_GIGMA</name>
<feature type="region of interest" description="Disordered" evidence="2">
    <location>
        <begin position="18"/>
        <end position="53"/>
    </location>
</feature>
<feature type="coiled-coil region" evidence="1">
    <location>
        <begin position="70"/>
        <end position="104"/>
    </location>
</feature>
<gene>
    <name evidence="3" type="ORF">F8M41_013799</name>
</gene>
<dbReference type="EMBL" id="WTPW01000281">
    <property type="protein sequence ID" value="KAF0527305.1"/>
    <property type="molecule type" value="Genomic_DNA"/>
</dbReference>
<organism evidence="3 4">
    <name type="scientific">Gigaspora margarita</name>
    <dbReference type="NCBI Taxonomy" id="4874"/>
    <lineage>
        <taxon>Eukaryota</taxon>
        <taxon>Fungi</taxon>
        <taxon>Fungi incertae sedis</taxon>
        <taxon>Mucoromycota</taxon>
        <taxon>Glomeromycotina</taxon>
        <taxon>Glomeromycetes</taxon>
        <taxon>Diversisporales</taxon>
        <taxon>Gigasporaceae</taxon>
        <taxon>Gigaspora</taxon>
    </lineage>
</organism>
<evidence type="ECO:0000313" key="4">
    <source>
        <dbReference type="Proteomes" id="UP000439903"/>
    </source>
</evidence>
<keyword evidence="4" id="KW-1185">Reference proteome</keyword>
<protein>
    <submittedName>
        <fullName evidence="3">Zn-finger domain-containing protein</fullName>
    </submittedName>
</protein>
<dbReference type="Proteomes" id="UP000439903">
    <property type="component" value="Unassembled WGS sequence"/>
</dbReference>
<dbReference type="AlphaFoldDB" id="A0A8H4AS51"/>
<comment type="caution">
    <text evidence="3">The sequence shown here is derived from an EMBL/GenBank/DDBJ whole genome shotgun (WGS) entry which is preliminary data.</text>
</comment>
<proteinExistence type="predicted"/>
<evidence type="ECO:0000256" key="2">
    <source>
        <dbReference type="SAM" id="MobiDB-lite"/>
    </source>
</evidence>
<dbReference type="OrthoDB" id="2338441at2759"/>
<accession>A0A8H4AS51</accession>
<keyword evidence="1" id="KW-0175">Coiled coil</keyword>
<sequence length="290" mass="33959">MYYPFIFNKKSLVENVPNKNAKQLSKGGRKEKNNLQELLCEPSTSSNISSKKKKQKESHSYLFFNEFTVNNDQDNEQEEKINQFDKQEKEIEQYNEQVKKQNLVSNIIDIIDVWSAQHLCKTTIYQPPKFPHPAYAQYMEIVMKHHLSDSISNELIKLFNNHRMDPNVVLPTNIKQGRKLLDLINIPHILYSKSTIECDNVEYILHHRSLFDAVKELLNNPKLFKHCIFDYLPKFTAKENSEPEQCYGSNIVEIDATTCDTLEKTSEHPVYLTLGNILYSVVTNLMQRHY</sequence>
<evidence type="ECO:0000313" key="3">
    <source>
        <dbReference type="EMBL" id="KAF0527305.1"/>
    </source>
</evidence>
<evidence type="ECO:0000256" key="1">
    <source>
        <dbReference type="SAM" id="Coils"/>
    </source>
</evidence>
<reference evidence="3 4" key="1">
    <citation type="journal article" date="2019" name="Environ. Microbiol.">
        <title>At the nexus of three kingdoms: the genome of the mycorrhizal fungus Gigaspora margarita provides insights into plant, endobacterial and fungal interactions.</title>
        <authorList>
            <person name="Venice F."/>
            <person name="Ghignone S."/>
            <person name="Salvioli di Fossalunga A."/>
            <person name="Amselem J."/>
            <person name="Novero M."/>
            <person name="Xianan X."/>
            <person name="Sedzielewska Toro K."/>
            <person name="Morin E."/>
            <person name="Lipzen A."/>
            <person name="Grigoriev I.V."/>
            <person name="Henrissat B."/>
            <person name="Martin F.M."/>
            <person name="Bonfante P."/>
        </authorList>
    </citation>
    <scope>NUCLEOTIDE SEQUENCE [LARGE SCALE GENOMIC DNA]</scope>
    <source>
        <strain evidence="3 4">BEG34</strain>
    </source>
</reference>